<evidence type="ECO:0000313" key="7">
    <source>
        <dbReference type="Proteomes" id="UP000032180"/>
    </source>
</evidence>
<dbReference type="Gene3D" id="3.30.200.20">
    <property type="entry name" value="Phosphorylase Kinase, domain 1"/>
    <property type="match status" value="1"/>
</dbReference>
<dbReference type="InterPro" id="IPR056562">
    <property type="entry name" value="LysM2_CERK1_LYK3_4_5"/>
</dbReference>
<evidence type="ECO:0000259" key="4">
    <source>
        <dbReference type="PROSITE" id="PS50011"/>
    </source>
</evidence>
<dbReference type="HOGENOM" id="CLU_000288_99_1_1"/>
<organism evidence="6 7">
    <name type="scientific">Leersia perrieri</name>
    <dbReference type="NCBI Taxonomy" id="77586"/>
    <lineage>
        <taxon>Eukaryota</taxon>
        <taxon>Viridiplantae</taxon>
        <taxon>Streptophyta</taxon>
        <taxon>Embryophyta</taxon>
        <taxon>Tracheophyta</taxon>
        <taxon>Spermatophyta</taxon>
        <taxon>Magnoliopsida</taxon>
        <taxon>Liliopsida</taxon>
        <taxon>Poales</taxon>
        <taxon>Poaceae</taxon>
        <taxon>BOP clade</taxon>
        <taxon>Oryzoideae</taxon>
        <taxon>Oryzeae</taxon>
        <taxon>Oryzinae</taxon>
        <taxon>Leersia</taxon>
    </lineage>
</organism>
<feature type="domain" description="Protein kinase" evidence="4">
    <location>
        <begin position="315"/>
        <end position="655"/>
    </location>
</feature>
<dbReference type="GO" id="GO:0005524">
    <property type="term" value="F:ATP binding"/>
    <property type="evidence" value="ECO:0007669"/>
    <property type="project" value="InterPro"/>
</dbReference>
<dbReference type="EnsemblPlants" id="LPERR11G13580.1">
    <property type="protein sequence ID" value="LPERR11G13580.1"/>
    <property type="gene ID" value="LPERR11G13580"/>
</dbReference>
<evidence type="ECO:0000256" key="1">
    <source>
        <dbReference type="SAM" id="MobiDB-lite"/>
    </source>
</evidence>
<dbReference type="GO" id="GO:0004672">
    <property type="term" value="F:protein kinase activity"/>
    <property type="evidence" value="ECO:0007669"/>
    <property type="project" value="InterPro"/>
</dbReference>
<reference evidence="6" key="3">
    <citation type="submission" date="2015-04" db="UniProtKB">
        <authorList>
            <consortium name="EnsemblPlants"/>
        </authorList>
    </citation>
    <scope>IDENTIFICATION</scope>
</reference>
<dbReference type="Gene3D" id="3.10.350.10">
    <property type="entry name" value="LysM domain"/>
    <property type="match status" value="1"/>
</dbReference>
<dbReference type="PANTHER" id="PTHR45927:SF11">
    <property type="entry name" value="LYSM DOMAIN RECEPTOR-LIKE KINASE 4"/>
    <property type="match status" value="1"/>
</dbReference>
<dbReference type="eggNOG" id="ENOG502QSFN">
    <property type="taxonomic scope" value="Eukaryota"/>
</dbReference>
<dbReference type="AlphaFoldDB" id="A0A0D9XT68"/>
<proteinExistence type="predicted"/>
<evidence type="ECO:0000256" key="3">
    <source>
        <dbReference type="SAM" id="SignalP"/>
    </source>
</evidence>
<feature type="transmembrane region" description="Helical" evidence="2">
    <location>
        <begin position="283"/>
        <end position="308"/>
    </location>
</feature>
<sequence length="681" mass="71039">MTALSAAAAVVVVFLLSGLPVALSQQPYGYQIADCDNNHNDTGLLGYFCSRRGSPPSCQSYLTFHATPRHPDLASIASLLNADASALAAANSANSSSTSPLAPGTKLLVPVTCTCTGGSTSSYHYQRNASYVAVPGDTLFVIANVTFQGLTTCQAAMEQTLGGGGGGGATPARDLLAGQRVAVPLRCACPSPAQAAAGVRYLVTYLVDEFDEVNAVAARFGVDPASLAAANGLDGEMVIYPFTTLLLPMKSPPDASMLRSPLRPPPPPPPVTAAPAKNRKNHAAVYAGIGGAVAVLAAVAVAAAALVVRSRRRRAIAAAIAGKGDAKTVLSPALTGGEVSVSISEAFSGLSLSDIISSLKVFTHAELAAATDGFSVDRHVGGSVYRAVFDGVDSSVEIVDRDVSAEIDIMRRINHVNLIRLVGVSHHAGRWFLVSEFADHGSLREYLAGAGDGEVSPPAMSWTERVQIGLDVAEGLRYLHGYTRPPHVHMDVSSDSVLLAGDVGNGVLRAKIRNLGGARVIRGGSEGDSAAAFTMTSNIAGRRGYMAQEYVEHGVVSPKADVYSLGVVLLELVTGKDVDELDDSFAGVNAVAGALDGGDEEEVIKRMEELLDPAMEGRCPPREAVEMMVRLIERCVRRDGGGRPGMGEVAQRLLMIRGVSGGDDGWHSSLEHYRSSHHPSS</sequence>
<reference evidence="7" key="2">
    <citation type="submission" date="2013-12" db="EMBL/GenBank/DDBJ databases">
        <authorList>
            <person name="Yu Y."/>
            <person name="Lee S."/>
            <person name="de Baynast K."/>
            <person name="Wissotski M."/>
            <person name="Liu L."/>
            <person name="Talag J."/>
            <person name="Goicoechea J."/>
            <person name="Angelova A."/>
            <person name="Jetty R."/>
            <person name="Kudrna D."/>
            <person name="Golser W."/>
            <person name="Rivera L."/>
            <person name="Zhang J."/>
            <person name="Wing R."/>
        </authorList>
    </citation>
    <scope>NUCLEOTIDE SEQUENCE</scope>
</reference>
<dbReference type="STRING" id="77586.A0A0D9XT68"/>
<dbReference type="CDD" id="cd00118">
    <property type="entry name" value="LysM"/>
    <property type="match status" value="1"/>
</dbReference>
<dbReference type="GO" id="GO:0005886">
    <property type="term" value="C:plasma membrane"/>
    <property type="evidence" value="ECO:0007669"/>
    <property type="project" value="UniProtKB-ARBA"/>
</dbReference>
<dbReference type="Pfam" id="PF07714">
    <property type="entry name" value="PK_Tyr_Ser-Thr"/>
    <property type="match status" value="1"/>
</dbReference>
<feature type="domain" description="LysM" evidence="5">
    <location>
        <begin position="203"/>
        <end position="247"/>
    </location>
</feature>
<dbReference type="Gramene" id="LPERR11G13580.1">
    <property type="protein sequence ID" value="LPERR11G13580.1"/>
    <property type="gene ID" value="LPERR11G13580"/>
</dbReference>
<accession>A0A0D9XT68</accession>
<dbReference type="PANTHER" id="PTHR45927">
    <property type="entry name" value="LYSM-DOMAIN RECEPTOR-LIKE KINASE-RELATED"/>
    <property type="match status" value="1"/>
</dbReference>
<name>A0A0D9XT68_9ORYZ</name>
<evidence type="ECO:0000256" key="2">
    <source>
        <dbReference type="SAM" id="Phobius"/>
    </source>
</evidence>
<dbReference type="InterPro" id="IPR018392">
    <property type="entry name" value="LysM"/>
</dbReference>
<dbReference type="Pfam" id="PF23473">
    <property type="entry name" value="LysM3_LYK4_5"/>
    <property type="match status" value="1"/>
</dbReference>
<dbReference type="SUPFAM" id="SSF56112">
    <property type="entry name" value="Protein kinase-like (PK-like)"/>
    <property type="match status" value="1"/>
</dbReference>
<feature type="signal peptide" evidence="3">
    <location>
        <begin position="1"/>
        <end position="24"/>
    </location>
</feature>
<feature type="compositionally biased region" description="Pro residues" evidence="1">
    <location>
        <begin position="262"/>
        <end position="272"/>
    </location>
</feature>
<dbReference type="InterPro" id="IPR056563">
    <property type="entry name" value="LysM3_LYK4_5"/>
</dbReference>
<dbReference type="PROSITE" id="PS51782">
    <property type="entry name" value="LYSM"/>
    <property type="match status" value="1"/>
</dbReference>
<dbReference type="InterPro" id="IPR011009">
    <property type="entry name" value="Kinase-like_dom_sf"/>
</dbReference>
<keyword evidence="2" id="KW-0812">Transmembrane</keyword>
<evidence type="ECO:0008006" key="8">
    <source>
        <dbReference type="Google" id="ProtNLM"/>
    </source>
</evidence>
<dbReference type="InterPro" id="IPR036779">
    <property type="entry name" value="LysM_dom_sf"/>
</dbReference>
<evidence type="ECO:0000259" key="5">
    <source>
        <dbReference type="PROSITE" id="PS51782"/>
    </source>
</evidence>
<keyword evidence="2" id="KW-0472">Membrane</keyword>
<protein>
    <recommendedName>
        <fullName evidence="8">Protein kinase domain-containing protein</fullName>
    </recommendedName>
</protein>
<keyword evidence="7" id="KW-1185">Reference proteome</keyword>
<dbReference type="Pfam" id="PF23472">
    <property type="entry name" value="LysM2_CERK1_LYK3_4_5"/>
    <property type="match status" value="1"/>
</dbReference>
<dbReference type="PROSITE" id="PS50011">
    <property type="entry name" value="PROTEIN_KINASE_DOM"/>
    <property type="match status" value="1"/>
</dbReference>
<dbReference type="Proteomes" id="UP000032180">
    <property type="component" value="Chromosome 11"/>
</dbReference>
<dbReference type="InterPro" id="IPR052611">
    <property type="entry name" value="Plant_RLK_LysM"/>
</dbReference>
<evidence type="ECO:0000313" key="6">
    <source>
        <dbReference type="EnsemblPlants" id="LPERR11G13580.1"/>
    </source>
</evidence>
<dbReference type="InterPro" id="IPR000719">
    <property type="entry name" value="Prot_kinase_dom"/>
</dbReference>
<keyword evidence="2" id="KW-1133">Transmembrane helix</keyword>
<dbReference type="Pfam" id="PF23446">
    <property type="entry name" value="LysM1_NFP_LYK"/>
    <property type="match status" value="1"/>
</dbReference>
<keyword evidence="3" id="KW-0732">Signal</keyword>
<reference evidence="6 7" key="1">
    <citation type="submission" date="2012-08" db="EMBL/GenBank/DDBJ databases">
        <title>Oryza genome evolution.</title>
        <authorList>
            <person name="Wing R.A."/>
        </authorList>
    </citation>
    <scope>NUCLEOTIDE SEQUENCE</scope>
</reference>
<dbReference type="InterPro" id="IPR001245">
    <property type="entry name" value="Ser-Thr/Tyr_kinase_cat_dom"/>
</dbReference>
<dbReference type="InterPro" id="IPR056561">
    <property type="entry name" value="NFP_LYK_LysM1"/>
</dbReference>
<feature type="chain" id="PRO_5002350402" description="Protein kinase domain-containing protein" evidence="3">
    <location>
        <begin position="25"/>
        <end position="681"/>
    </location>
</feature>
<dbReference type="Gene3D" id="1.10.510.10">
    <property type="entry name" value="Transferase(Phosphotransferase) domain 1"/>
    <property type="match status" value="1"/>
</dbReference>
<feature type="region of interest" description="Disordered" evidence="1">
    <location>
        <begin position="254"/>
        <end position="276"/>
    </location>
</feature>